<sequence length="3458" mass="372203">HGDAVAGFLSWDSTDCHVDLEKELSTLSSLAPKGEESRNGERLVQYASESLVTEVLVHPQVNTLLQCVRNLLSSFTRHRHILHAGYTFAGTGSWILQDGTFSYADLSELFHEPDVQRVLRAYENSVSVDVHCCAEGPWRDASSSAQPFSRYCKVRVNPPDVLTAGSSSITRFIDYVSEFVQPAALESLLEPSDVVGNIRFSHPTLYVFPGGQGDAALFGINGFNMLVDGGFGRKSCFWDFARHLDRLDAVLLTRLNNANAHGLASLLRRKRNAHVYPQIGHFFCNLQDRKVLTSPDGDKDRDNLLVSLVEEGQEMVLNLRELHLKPSPCYRDSVVEPVNLYHKVGHGKLDMYVVSPARDSREVKEFLARWTANDAKLFASHLKKDPRDFQFPLQNMVSICALLVWQPANPQDNITRILFPGSTPQVKIFEGLDKIRHLEYLKHPRCTAKSLSPSPSIVGLSAKTQVRKYTPTVLDKITPGEQQKTYSRTVPTSETTKHHVLKTATIPIAGGVPDTKVYRATNTTTTSKSQVIIKKVEKVKTEPEKQERVEKDTVSSENKLEDNQHIKEEKIKETLRSRSKPRQTSHSKERKVVKSTEKKDGEKKEKKEEKTSPTTPKKSVDGKLNGVSTRSESTSRANGKTRRSPSATPAKSAKEANNRKVAESKTQSTRAASLSRASTAKAARKEEIIESTVKAKQAEKQIMGKRPKPVSPSKSARVQGSPAKTQSKIAGVKVTSRPSRAADKDVTAKKREPKDGKDKATAVTVTENALHSDLEQNNINNIDLKNVSVAIVDTNVTQEEKQDVPNIKNIIGPTKSITSEEDEKKSDGEMRSMEVDEEDDEYLVIEKEEPYTEESFQEQVSAESHLPVPLEDRGISDDDAEDEKLKRDTQESEKVRDVERPRKKSEARLTVQLTDKEHAEQIAKTSTMELEAAERKLSLKSTGKIMEDVISPGDKEKLFEEVQGIITSATELISKKEERTSPSEVGEVLKHADESKSEEKANDRIDDDLKVTEGKLSSEQKEESQPDEQMATTVESGATTAPTLPEDERIPLDNVKEVVEEKHVLEETKERETEAAKTNEALRETAPSSRPGHFHIQGAVPTLHRDIIKTPDEVADLPVDEEYDPSMYSKDDVIKSPSEEVSPRKLSVSGVMEEVTSVEKEGEAAHRDVVLLEIEELEQIKEMRQVLEDVAEASPQGQADSEANRPHIIDAYKIKSEPALGNLEGGLAKECRDEQEKDVDTKEVIDTAVPEASNETRKASATGLQVEERSDISVSLEELRILGHEVEDIKLFEVKREDAKYSDIEPRNLVEPDITTKETGGKPVTISILHVAESLASEMSAVEKDSSVLSVAGIPEPLEAVQEDVYLESSVEEEPIFGKTDAPTHPEYVTVTPDSSPEGPKSPSKKRKSVSGKDSRKSSAAGKEDLSKECRRESIRESEVIIGTGGRKSSIDDIGRGTSSSKADSRRSSTVEPTTVPVESTDEERRVSLSGPLIEEQDLSVTPIPASKEAGAAGGTCAIMGTPESSPLLKEDAEGKATEDHQTVTLIDLVLKDSSASEHKSDRPDTPGSRKSSVFVKEENMRTEEEAVVNEKRSDDKTETAPSPDASEKVCDHENVEIDKNLHKPSASDVLAEETPSTNEAEVAVAEEEVLKTDIELLPSLSKPLEKGSPPYSAESLPGSRTSPELSPSRVHIHAPNMPDNESKTSHSTSSTKQEVSEGQSLSDSVSTLTIEADAVKVRSDMSDVNLGESSVLTDGIPTDVLLSFPTFSNSVAPTKTVEVVADLVQSLSTLQSQDESQNAEALSRRSSAASSKSIALGKEDMPAVDSSSSGAREDSAPIRSNAASVHTTHSLTTSPTKSGTPSSEVTSRPTSAASNKSTTMETEVTTKFDSSSTGAQASAALVASSVGPLESVSPYSSPTKNESPTAEATSRPSSAASNKSTINESETISTVQSSSTEIYTENVCVEPCAVKSDFTRGATLSPTKSGSPPSEARSRPTSAASNKSVAEEMEVTFTEESISTGHQEDKTQVQFTTITVDSSQGEASSSLRSASLPAETASRPTSAAPNKSVTVETRRTSVVGSPPTSLQTETTVIPSTADVSKSSQGLTSSPVKAGSPLSESTSRPASPASNRSVASETTTALVQDSSSTCLLANNAVQAGSVSIEVSKVSEDGTALSPKKSGNTPAESTDRTTSAASSKSISNEIGAAEEVDSSVSGFQAKTVSVTRAAIAAVSPQSPNSSPAKSESPSAEATSRPTSAASIKGVTLETEAFSGGDWSSTVVSADTSLMQSTTLTASSTSQTTEHAEISLPQCEGVSQSIEEASNNSAGERRTSSPQKLSMVQEKQNADISPPVSTSSKESSLSTPVRKGSLGDAPDKQSEPTSISVVENKFGAKEEMAKPSDDSSGQRTSNTSVSDSLASTTTHTPLQPVSPISASPEPSVSVGSSIDHVKVENLMLTSTSGTDSVVAPDGSEDVTALSLKQQSFETNQTSRMVSDVSSCGMEVPTHVNLDTFSSESIVQHSLAERETAESTKLKKEAEDTEKGIAICPTNEISHEATIGKDFSADLGNNTHPDLTVNVGAPAVDDERRSGATTPSIFVTGCKTLARQSQPSESDSEMPEEDLQKRQDDVFELDPIEASASLRELSKDILHSERETDKSVIKEPKAIAETSILTTTQEFILSETHSHTDLNTHATDQSSIMGTSITVSSKDQQKLPDARSISDAVGISSTIFTEIAAVERAEAATSPMTPNAPGSRSETDAGKNEKDAVPSLSGIETTVFKVSSEGEKENLPTDTVDSSAEAGAVRVESKEALGAAKDAFETHDVSSRDEDLQSSIKKESNTTQQSVEDSQKSDIEHEEPEFTLVSKSVHEEYINVPSNENDGDCKKLAATTTVSTFTAKDLTDSPKHGDITKTVTTVTKVTKGDDGSDALETTTTEEVQTEGKVTSVTTKTESSPLHKRSGDSEVPAPATHDSSTHESKSSITKGNSTTSADSAGIILQSAVFNVIDGVASTARHVTDGFEDAMTAGLCVLTSAVGVRKDSLDAVRSCTPGSDIELEPSTPRSDVSSGQVSRAPTDYRIESEDEDIAGSPTSLTSQITNSPPPPHFDFDIGDPHRTVAGGLSGIRDDQCVLDSRTCSSQVRRQTIADPIMTSVHGGFSSDPLEELSERQVRETFSIQSSEDSAGASVPLTALRSTDVMTTSVIGSLTSADVAGFDQAVEEHRTARGSDLTRSTDNIQSSLKEVSTDPKAPVMTATASEAKEDRQPSAATDPTSATLDDPIKDWGKPLGLPSPAPPPTNSAEESAPSPKGTPQKDKLGSRKAVSDNKRRPESPRKSHRISKGNPIYIDLTYVPHHGNSYYASLEFFKRVRARYYVFSGIEPSREVYNALLEAKQSWEDKDLEVTIIPTYDTDTLGYWVAENEDALAKCKIDLSPSASRCTINLQDHETSCSAYRLEF</sequence>
<dbReference type="GO" id="GO:0007409">
    <property type="term" value="P:axonogenesis"/>
    <property type="evidence" value="ECO:0007669"/>
    <property type="project" value="TreeGrafter"/>
</dbReference>
<feature type="compositionally biased region" description="Polar residues" evidence="1">
    <location>
        <begin position="2118"/>
        <end position="2140"/>
    </location>
</feature>
<feature type="compositionally biased region" description="Polar residues" evidence="1">
    <location>
        <begin position="3231"/>
        <end position="3244"/>
    </location>
</feature>
<feature type="compositionally biased region" description="Polar residues" evidence="1">
    <location>
        <begin position="626"/>
        <end position="649"/>
    </location>
</feature>
<feature type="compositionally biased region" description="Polar residues" evidence="1">
    <location>
        <begin position="1717"/>
        <end position="1727"/>
    </location>
</feature>
<evidence type="ECO:0000313" key="5">
    <source>
        <dbReference type="Proteomes" id="UP001219518"/>
    </source>
</evidence>
<feature type="compositionally biased region" description="Low complexity" evidence="1">
    <location>
        <begin position="1470"/>
        <end position="1479"/>
    </location>
</feature>
<feature type="compositionally biased region" description="Basic and acidic residues" evidence="1">
    <location>
        <begin position="2392"/>
        <end position="2403"/>
    </location>
</feature>
<feature type="region of interest" description="Disordered" evidence="1">
    <location>
        <begin position="540"/>
        <end position="761"/>
    </location>
</feature>
<keyword evidence="5" id="KW-1185">Reference proteome</keyword>
<dbReference type="GO" id="GO:0005829">
    <property type="term" value="C:cytosol"/>
    <property type="evidence" value="ECO:0007669"/>
    <property type="project" value="TreeGrafter"/>
</dbReference>
<dbReference type="GO" id="GO:0003779">
    <property type="term" value="F:actin binding"/>
    <property type="evidence" value="ECO:0007669"/>
    <property type="project" value="TreeGrafter"/>
</dbReference>
<feature type="compositionally biased region" description="Basic and acidic residues" evidence="1">
    <location>
        <begin position="1576"/>
        <end position="1599"/>
    </location>
</feature>
<dbReference type="GO" id="GO:0005874">
    <property type="term" value="C:microtubule"/>
    <property type="evidence" value="ECO:0007669"/>
    <property type="project" value="InterPro"/>
</dbReference>
<feature type="compositionally biased region" description="Basic and acidic residues" evidence="1">
    <location>
        <begin position="883"/>
        <end position="907"/>
    </location>
</feature>
<feature type="compositionally biased region" description="Polar residues" evidence="1">
    <location>
        <begin position="2982"/>
        <end position="2992"/>
    </location>
</feature>
<feature type="compositionally biased region" description="Low complexity" evidence="1">
    <location>
        <begin position="2351"/>
        <end position="2367"/>
    </location>
</feature>
<feature type="compositionally biased region" description="Low complexity" evidence="1">
    <location>
        <begin position="2933"/>
        <end position="2955"/>
    </location>
</feature>
<feature type="region of interest" description="Disordered" evidence="1">
    <location>
        <begin position="2607"/>
        <end position="2626"/>
    </location>
</feature>
<evidence type="ECO:0000259" key="3">
    <source>
        <dbReference type="Pfam" id="PF25281"/>
    </source>
</evidence>
<feature type="compositionally biased region" description="Low complexity" evidence="1">
    <location>
        <begin position="2237"/>
        <end position="2254"/>
    </location>
</feature>
<feature type="compositionally biased region" description="Polar residues" evidence="1">
    <location>
        <begin position="712"/>
        <end position="728"/>
    </location>
</feature>
<gene>
    <name evidence="4" type="ORF">KUF71_021358</name>
</gene>
<feature type="compositionally biased region" description="Acidic residues" evidence="1">
    <location>
        <begin position="1113"/>
        <end position="1124"/>
    </location>
</feature>
<feature type="region of interest" description="Disordered" evidence="1">
    <location>
        <begin position="799"/>
        <end position="909"/>
    </location>
</feature>
<feature type="region of interest" description="Disordered" evidence="1">
    <location>
        <begin position="2232"/>
        <end position="2263"/>
    </location>
</feature>
<feature type="region of interest" description="Disordered" evidence="1">
    <location>
        <begin position="969"/>
        <end position="1096"/>
    </location>
</feature>
<feature type="compositionally biased region" description="Basic and acidic residues" evidence="1">
    <location>
        <begin position="3313"/>
        <end position="3335"/>
    </location>
</feature>
<dbReference type="GO" id="GO:0045202">
    <property type="term" value="C:synapse"/>
    <property type="evidence" value="ECO:0007669"/>
    <property type="project" value="TreeGrafter"/>
</dbReference>
<feature type="region of interest" description="Disordered" evidence="1">
    <location>
        <begin position="3223"/>
        <end position="3341"/>
    </location>
</feature>
<feature type="compositionally biased region" description="Basic and acidic residues" evidence="1">
    <location>
        <begin position="652"/>
        <end position="663"/>
    </location>
</feature>
<dbReference type="Pfam" id="PF25281">
    <property type="entry name" value="MBL_MAP1B"/>
    <property type="match status" value="1"/>
</dbReference>
<feature type="region of interest" description="Disordered" evidence="1">
    <location>
        <begin position="1660"/>
        <end position="1727"/>
    </location>
</feature>
<feature type="compositionally biased region" description="Polar residues" evidence="1">
    <location>
        <begin position="2404"/>
        <end position="2445"/>
    </location>
</feature>
<feature type="compositionally biased region" description="Low complexity" evidence="1">
    <location>
        <begin position="2039"/>
        <end position="2053"/>
    </location>
</feature>
<dbReference type="GO" id="GO:0000226">
    <property type="term" value="P:microtubule cytoskeleton organization"/>
    <property type="evidence" value="ECO:0007669"/>
    <property type="project" value="InterPro"/>
</dbReference>
<feature type="compositionally biased region" description="Polar residues" evidence="1">
    <location>
        <begin position="1996"/>
        <end position="2005"/>
    </location>
</feature>
<feature type="compositionally biased region" description="Polar residues" evidence="1">
    <location>
        <begin position="2315"/>
        <end position="2349"/>
    </location>
</feature>
<dbReference type="GO" id="GO:0005875">
    <property type="term" value="C:microtubule associated complex"/>
    <property type="evidence" value="ECO:0007669"/>
    <property type="project" value="TreeGrafter"/>
</dbReference>
<dbReference type="InterPro" id="IPR026074">
    <property type="entry name" value="MAP1"/>
</dbReference>
<feature type="compositionally biased region" description="Low complexity" evidence="1">
    <location>
        <begin position="668"/>
        <end position="681"/>
    </location>
</feature>
<protein>
    <submittedName>
        <fullName evidence="4">Microtubule-associated protein futsch</fullName>
    </submittedName>
</protein>
<feature type="compositionally biased region" description="Basic and acidic residues" evidence="1">
    <location>
        <begin position="822"/>
        <end position="834"/>
    </location>
</feature>
<reference evidence="4" key="2">
    <citation type="journal article" date="2023" name="BMC Genomics">
        <title>Pest status, molecular evolution, and epigenetic factors derived from the genome assembly of Frankliniella fusca, a thysanopteran phytovirus vector.</title>
        <authorList>
            <person name="Catto M.A."/>
            <person name="Labadie P.E."/>
            <person name="Jacobson A.L."/>
            <person name="Kennedy G.G."/>
            <person name="Srinivasan R."/>
            <person name="Hunt B.G."/>
        </authorList>
    </citation>
    <scope>NUCLEOTIDE SEQUENCE</scope>
    <source>
        <strain evidence="4">PL_HMW_Pooled</strain>
    </source>
</reference>
<name>A0AAE1GYT5_9NEOP</name>
<feature type="domain" description="Microtubule-associated protein 1A/B/S-like MBL-like" evidence="3">
    <location>
        <begin position="186"/>
        <end position="452"/>
    </location>
</feature>
<feature type="compositionally biased region" description="Polar residues" evidence="1">
    <location>
        <begin position="1030"/>
        <end position="1042"/>
    </location>
</feature>
<feature type="compositionally biased region" description="Polar residues" evidence="1">
    <location>
        <begin position="2029"/>
        <end position="2038"/>
    </location>
</feature>
<feature type="compositionally biased region" description="Basic and acidic residues" evidence="1">
    <location>
        <begin position="1529"/>
        <end position="1542"/>
    </location>
</feature>
<feature type="region of interest" description="Disordered" evidence="1">
    <location>
        <begin position="2743"/>
        <end position="2867"/>
    </location>
</feature>
<dbReference type="EMBL" id="JAHWGI010000284">
    <property type="protein sequence ID" value="KAK3911697.1"/>
    <property type="molecule type" value="Genomic_DNA"/>
</dbReference>
<feature type="compositionally biased region" description="Polar residues" evidence="1">
    <location>
        <begin position="2059"/>
        <end position="2068"/>
    </location>
</feature>
<dbReference type="GO" id="GO:0016358">
    <property type="term" value="P:dendrite development"/>
    <property type="evidence" value="ECO:0007669"/>
    <property type="project" value="TreeGrafter"/>
</dbReference>
<feature type="compositionally biased region" description="Basic and acidic residues" evidence="1">
    <location>
        <begin position="586"/>
        <end position="611"/>
    </location>
</feature>
<feature type="compositionally biased region" description="Basic and acidic residues" evidence="1">
    <location>
        <begin position="2758"/>
        <end position="2769"/>
    </location>
</feature>
<feature type="compositionally biased region" description="Low complexity" evidence="1">
    <location>
        <begin position="1851"/>
        <end position="1864"/>
    </location>
</feature>
<feature type="compositionally biased region" description="Basic and acidic residues" evidence="1">
    <location>
        <begin position="1411"/>
        <end position="1439"/>
    </location>
</feature>
<feature type="compositionally biased region" description="Basic and acidic residues" evidence="1">
    <location>
        <begin position="1046"/>
        <end position="1083"/>
    </location>
</feature>
<feature type="region of interest" description="Disordered" evidence="1">
    <location>
        <begin position="2923"/>
        <end position="2992"/>
    </location>
</feature>
<feature type="compositionally biased region" description="Low complexity" evidence="1">
    <location>
        <begin position="2291"/>
        <end position="2303"/>
    </location>
</feature>
<reference evidence="4" key="1">
    <citation type="submission" date="2021-07" db="EMBL/GenBank/DDBJ databases">
        <authorList>
            <person name="Catto M.A."/>
            <person name="Jacobson A."/>
            <person name="Kennedy G."/>
            <person name="Labadie P."/>
            <person name="Hunt B.G."/>
            <person name="Srinivasan R."/>
        </authorList>
    </citation>
    <scope>NUCLEOTIDE SEQUENCE</scope>
    <source>
        <strain evidence="4">PL_HMW_Pooled</strain>
        <tissue evidence="4">Head</tissue>
    </source>
</reference>
<feature type="region of interest" description="Disordered" evidence="1">
    <location>
        <begin position="2168"/>
        <end position="2202"/>
    </location>
</feature>
<feature type="compositionally biased region" description="Polar residues" evidence="1">
    <location>
        <begin position="2180"/>
        <end position="2202"/>
    </location>
</feature>
<feature type="compositionally biased region" description="Polar residues" evidence="1">
    <location>
        <begin position="1865"/>
        <end position="1892"/>
    </location>
</feature>
<feature type="region of interest" description="Disordered" evidence="1">
    <location>
        <begin position="3050"/>
        <end position="3075"/>
    </location>
</feature>
<feature type="compositionally biased region" description="Basic and acidic residues" evidence="1">
    <location>
        <begin position="1606"/>
        <end position="1622"/>
    </location>
</feature>
<feature type="compositionally biased region" description="Basic and acidic residues" evidence="1">
    <location>
        <begin position="1555"/>
        <end position="1565"/>
    </location>
</feature>
<feature type="compositionally biased region" description="Low complexity" evidence="1">
    <location>
        <begin position="1893"/>
        <end position="1906"/>
    </location>
</feature>
<proteinExistence type="predicted"/>
<feature type="compositionally biased region" description="Polar residues" evidence="1">
    <location>
        <begin position="1914"/>
        <end position="1958"/>
    </location>
</feature>
<feature type="compositionally biased region" description="Low complexity" evidence="1">
    <location>
        <begin position="1800"/>
        <end position="1817"/>
    </location>
</feature>
<evidence type="ECO:0000256" key="1">
    <source>
        <dbReference type="SAM" id="MobiDB-lite"/>
    </source>
</evidence>
<feature type="region of interest" description="Disordered" evidence="1">
    <location>
        <begin position="1973"/>
        <end position="2140"/>
    </location>
</feature>
<dbReference type="PANTHER" id="PTHR13843:SF12">
    <property type="entry name" value="ATPASE F1_V1_A1 COMPLEX ALPHA_BETA SUBUNIT NUCLEOTIDE-BINDING DOMAIN-CONTAINING PROTEIN"/>
    <property type="match status" value="1"/>
</dbReference>
<feature type="compositionally biased region" description="Polar residues" evidence="1">
    <location>
        <begin position="3268"/>
        <end position="3277"/>
    </location>
</feature>
<comment type="caution">
    <text evidence="4">The sequence shown here is derived from an EMBL/GenBank/DDBJ whole genome shotgun (WGS) entry which is preliminary data.</text>
</comment>
<feature type="compositionally biased region" description="Polar residues" evidence="1">
    <location>
        <begin position="1979"/>
        <end position="1989"/>
    </location>
</feature>
<dbReference type="GO" id="GO:0008017">
    <property type="term" value="F:microtubule binding"/>
    <property type="evidence" value="ECO:0007669"/>
    <property type="project" value="InterPro"/>
</dbReference>
<accession>A0AAE1GYT5</accession>
<feature type="compositionally biased region" description="Low complexity" evidence="1">
    <location>
        <begin position="3300"/>
        <end position="3309"/>
    </location>
</feature>
<feature type="compositionally biased region" description="Low complexity" evidence="1">
    <location>
        <begin position="2069"/>
        <end position="2080"/>
    </location>
</feature>
<feature type="compositionally biased region" description="Basic and acidic residues" evidence="1">
    <location>
        <begin position="1129"/>
        <end position="1143"/>
    </location>
</feature>
<evidence type="ECO:0000313" key="4">
    <source>
        <dbReference type="EMBL" id="KAK3911697.1"/>
    </source>
</evidence>
<dbReference type="GO" id="GO:0043025">
    <property type="term" value="C:neuronal cell body"/>
    <property type="evidence" value="ECO:0007669"/>
    <property type="project" value="TreeGrafter"/>
</dbReference>
<dbReference type="InterPro" id="IPR056617">
    <property type="entry name" value="MAP1B/S_N"/>
</dbReference>
<feature type="compositionally biased region" description="Polar residues" evidence="1">
    <location>
        <begin position="2747"/>
        <end position="2757"/>
    </location>
</feature>
<feature type="compositionally biased region" description="Basic and acidic residues" evidence="1">
    <location>
        <begin position="2819"/>
        <end position="2841"/>
    </location>
</feature>
<feature type="region of interest" description="Disordered" evidence="1">
    <location>
        <begin position="2291"/>
        <end position="2445"/>
    </location>
</feature>
<organism evidence="4 5">
    <name type="scientific">Frankliniella fusca</name>
    <dbReference type="NCBI Taxonomy" id="407009"/>
    <lineage>
        <taxon>Eukaryota</taxon>
        <taxon>Metazoa</taxon>
        <taxon>Ecdysozoa</taxon>
        <taxon>Arthropoda</taxon>
        <taxon>Hexapoda</taxon>
        <taxon>Insecta</taxon>
        <taxon>Pterygota</taxon>
        <taxon>Neoptera</taxon>
        <taxon>Paraneoptera</taxon>
        <taxon>Thysanoptera</taxon>
        <taxon>Terebrantia</taxon>
        <taxon>Thripoidea</taxon>
        <taxon>Thripidae</taxon>
        <taxon>Frankliniella</taxon>
    </lineage>
</organism>
<dbReference type="Proteomes" id="UP001219518">
    <property type="component" value="Unassembled WGS sequence"/>
</dbReference>
<feature type="compositionally biased region" description="Basic and acidic residues" evidence="1">
    <location>
        <begin position="540"/>
        <end position="576"/>
    </location>
</feature>
<feature type="compositionally biased region" description="Low complexity" evidence="1">
    <location>
        <begin position="1393"/>
        <end position="1402"/>
    </location>
</feature>
<feature type="region of interest" description="Disordered" evidence="1">
    <location>
        <begin position="1369"/>
        <end position="1647"/>
    </location>
</feature>
<feature type="region of interest" description="Disordered" evidence="1">
    <location>
        <begin position="1111"/>
        <end position="1147"/>
    </location>
</feature>
<dbReference type="Pfam" id="PF23415">
    <property type="entry name" value="MAPB1_N"/>
    <property type="match status" value="1"/>
</dbReference>
<dbReference type="PANTHER" id="PTHR13843">
    <property type="entry name" value="MICROTUBULE-ASSOCIATED PROTEIN"/>
    <property type="match status" value="1"/>
</dbReference>
<feature type="compositionally biased region" description="Polar residues" evidence="1">
    <location>
        <begin position="3062"/>
        <end position="3074"/>
    </location>
</feature>
<feature type="non-terminal residue" evidence="4">
    <location>
        <position position="3458"/>
    </location>
</feature>
<evidence type="ECO:0000259" key="2">
    <source>
        <dbReference type="Pfam" id="PF23415"/>
    </source>
</evidence>
<dbReference type="InterPro" id="IPR057480">
    <property type="entry name" value="MAP1A/B/S-like_MBL"/>
</dbReference>
<feature type="region of interest" description="Disordered" evidence="1">
    <location>
        <begin position="1791"/>
        <end position="1958"/>
    </location>
</feature>
<feature type="domain" description="Microtubule-associated protein 1B/S N-terminal" evidence="2">
    <location>
        <begin position="6"/>
        <end position="178"/>
    </location>
</feature>
<feature type="compositionally biased region" description="Polar residues" evidence="1">
    <location>
        <begin position="2083"/>
        <end position="2111"/>
    </location>
</feature>
<dbReference type="GO" id="GO:0030425">
    <property type="term" value="C:dendrite"/>
    <property type="evidence" value="ECO:0007669"/>
    <property type="project" value="TreeGrafter"/>
</dbReference>
<feature type="compositionally biased region" description="Basic and acidic residues" evidence="1">
    <location>
        <begin position="740"/>
        <end position="760"/>
    </location>
</feature>
<dbReference type="GO" id="GO:0031114">
    <property type="term" value="P:regulation of microtubule depolymerization"/>
    <property type="evidence" value="ECO:0007669"/>
    <property type="project" value="TreeGrafter"/>
</dbReference>
<feature type="compositionally biased region" description="Basic and acidic residues" evidence="1">
    <location>
        <begin position="973"/>
        <end position="1024"/>
    </location>
</feature>